<evidence type="ECO:0000313" key="2">
    <source>
        <dbReference type="Proteomes" id="UP000463224"/>
    </source>
</evidence>
<dbReference type="SUPFAM" id="SSF54593">
    <property type="entry name" value="Glyoxalase/Bleomycin resistance protein/Dihydroxybiphenyl dioxygenase"/>
    <property type="match status" value="1"/>
</dbReference>
<dbReference type="EMBL" id="WPHG01000001">
    <property type="protein sequence ID" value="MVA96495.1"/>
    <property type="molecule type" value="Genomic_DNA"/>
</dbReference>
<reference evidence="1 2" key="1">
    <citation type="submission" date="2019-12" db="EMBL/GenBank/DDBJ databases">
        <title>Nitratireductor arenosus sp. nov., Isolated from sea sand, Jeju island, South Korea.</title>
        <authorList>
            <person name="Kim W."/>
        </authorList>
    </citation>
    <scope>NUCLEOTIDE SEQUENCE [LARGE SCALE GENOMIC DNA]</scope>
    <source>
        <strain evidence="1 2">CAU 1489</strain>
    </source>
</reference>
<comment type="caution">
    <text evidence="1">The sequence shown here is derived from an EMBL/GenBank/DDBJ whole genome shotgun (WGS) entry which is preliminary data.</text>
</comment>
<dbReference type="Gene3D" id="3.10.180.10">
    <property type="entry name" value="2,3-Dihydroxybiphenyl 1,2-Dioxygenase, domain 1"/>
    <property type="match status" value="1"/>
</dbReference>
<protein>
    <recommendedName>
        <fullName evidence="3">VOC domain-containing protein</fullName>
    </recommendedName>
</protein>
<gene>
    <name evidence="1" type="ORF">GN330_04440</name>
</gene>
<keyword evidence="2" id="KW-1185">Reference proteome</keyword>
<accession>A0A844QB80</accession>
<name>A0A844QB80_9HYPH</name>
<evidence type="ECO:0000313" key="1">
    <source>
        <dbReference type="EMBL" id="MVA96495.1"/>
    </source>
</evidence>
<dbReference type="AlphaFoldDB" id="A0A844QB80"/>
<organism evidence="1 2">
    <name type="scientific">Nitratireductor arenosus</name>
    <dbReference type="NCBI Taxonomy" id="2682096"/>
    <lineage>
        <taxon>Bacteria</taxon>
        <taxon>Pseudomonadati</taxon>
        <taxon>Pseudomonadota</taxon>
        <taxon>Alphaproteobacteria</taxon>
        <taxon>Hyphomicrobiales</taxon>
        <taxon>Phyllobacteriaceae</taxon>
        <taxon>Nitratireductor</taxon>
    </lineage>
</organism>
<evidence type="ECO:0008006" key="3">
    <source>
        <dbReference type="Google" id="ProtNLM"/>
    </source>
</evidence>
<proteinExistence type="predicted"/>
<dbReference type="Proteomes" id="UP000463224">
    <property type="component" value="Unassembled WGS sequence"/>
</dbReference>
<sequence>MPADDFGRSLPRGIGLNLLVPEIDPMERFFREVIGANTIYADEDFAAVEIAGSVLMLHADHSYADHEMAGVVVDAEWRGVGMEIRIYGVDPDRIEGRARSAGSTILSGTLDKPHGLRECHIVGPSGYIFVPSRAISREDSTAETQI</sequence>
<dbReference type="InterPro" id="IPR029068">
    <property type="entry name" value="Glyas_Bleomycin-R_OHBP_Dase"/>
</dbReference>